<sequence length="391" mass="42133">MYSLSLPLRLLSRGAGAAAASSLPSASVHRPISTACAATAQSFGKSQLHQRRYASSKPPVNNDDIAAAAATTKGDGIDTTSRAGTASAGNNANSASAEGDVNAGSAVKPVTRRGRGRKSSAGRKNGIAANYNLPKVPSTEHVKPNDIHVASFFSIHRPISVTTSVPRFINQDIFNNLFAPRAASNSADVIDTLSSTVQSFESALPEEAANLDAESLALDGNAPFGIQSKFSDIYKPFTPPAPPVPKDAATIAAEAAEKEKAAAASAAAEEDPVHRSYSSVLTIRESKHGDGHTTYETHTTPFVQVDEMEAPSQQMDEEAAIREPDFGNSGAPTRFLERMHERQMRFDAHRQSLSDMFAISVKRQRKLKMKKHKHKKFLRRTRNERRKMDKA</sequence>
<accession>A0A167ZSW5</accession>
<evidence type="ECO:0000256" key="1">
    <source>
        <dbReference type="ARBA" id="ARBA00004173"/>
    </source>
</evidence>
<keyword evidence="2" id="KW-0496">Mitochondrion</keyword>
<dbReference type="PANTHER" id="PTHR32035:SF3">
    <property type="entry name" value="SMALL RIBOSOMAL SUBUNIT PROTEIN MS38"/>
    <property type="match status" value="1"/>
</dbReference>
<dbReference type="Pfam" id="PF08213">
    <property type="entry name" value="COX24_C"/>
    <property type="match status" value="1"/>
</dbReference>
<comment type="subcellular location">
    <subcellularLocation>
        <location evidence="1">Mitochondrion</location>
    </subcellularLocation>
</comment>
<feature type="compositionally biased region" description="Low complexity" evidence="5">
    <location>
        <begin position="71"/>
        <end position="99"/>
    </location>
</feature>
<dbReference type="InterPro" id="IPR013177">
    <property type="entry name" value="Ribosomal_mS38_C"/>
</dbReference>
<dbReference type="PANTHER" id="PTHR32035">
    <property type="entry name" value="AURORA KINASE A-INTERACTING PROTEIN"/>
    <property type="match status" value="1"/>
</dbReference>
<dbReference type="GO" id="GO:0005739">
    <property type="term" value="C:mitochondrion"/>
    <property type="evidence" value="ECO:0007669"/>
    <property type="project" value="UniProtKB-SubCell"/>
</dbReference>
<comment type="similarity">
    <text evidence="3">Belongs to the mitochondrion-specific ribosomal protein mS38 family.</text>
</comment>
<dbReference type="OrthoDB" id="5364404at2759"/>
<evidence type="ECO:0000256" key="3">
    <source>
        <dbReference type="ARBA" id="ARBA00035647"/>
    </source>
</evidence>
<evidence type="ECO:0000256" key="5">
    <source>
        <dbReference type="SAM" id="MobiDB-lite"/>
    </source>
</evidence>
<feature type="compositionally biased region" description="Basic residues" evidence="5">
    <location>
        <begin position="365"/>
        <end position="385"/>
    </location>
</feature>
<comment type="caution">
    <text evidence="7">The sequence shown here is derived from an EMBL/GenBank/DDBJ whole genome shotgun (WGS) entry which is preliminary data.</text>
</comment>
<organism evidence="7 8">
    <name type="scientific">Ascosphaera apis ARSEF 7405</name>
    <dbReference type="NCBI Taxonomy" id="392613"/>
    <lineage>
        <taxon>Eukaryota</taxon>
        <taxon>Fungi</taxon>
        <taxon>Dikarya</taxon>
        <taxon>Ascomycota</taxon>
        <taxon>Pezizomycotina</taxon>
        <taxon>Eurotiomycetes</taxon>
        <taxon>Eurotiomycetidae</taxon>
        <taxon>Onygenales</taxon>
        <taxon>Ascosphaeraceae</taxon>
        <taxon>Ascosphaera</taxon>
    </lineage>
</organism>
<dbReference type="SMART" id="SM01155">
    <property type="entry name" value="DUF1713"/>
    <property type="match status" value="1"/>
</dbReference>
<protein>
    <recommendedName>
        <fullName evidence="4">Small ribosomal subunit protein mS38</fullName>
    </recommendedName>
</protein>
<reference evidence="7 8" key="1">
    <citation type="journal article" date="2016" name="Genome Biol. Evol.">
        <title>Divergent and convergent evolution of fungal pathogenicity.</title>
        <authorList>
            <person name="Shang Y."/>
            <person name="Xiao G."/>
            <person name="Zheng P."/>
            <person name="Cen K."/>
            <person name="Zhan S."/>
            <person name="Wang C."/>
        </authorList>
    </citation>
    <scope>NUCLEOTIDE SEQUENCE [LARGE SCALE GENOMIC DNA]</scope>
    <source>
        <strain evidence="7 8">ARSEF 7405</strain>
    </source>
</reference>
<evidence type="ECO:0000313" key="8">
    <source>
        <dbReference type="Proteomes" id="UP000242877"/>
    </source>
</evidence>
<evidence type="ECO:0000313" key="7">
    <source>
        <dbReference type="EMBL" id="KZZ93055.1"/>
    </source>
</evidence>
<keyword evidence="8" id="KW-1185">Reference proteome</keyword>
<evidence type="ECO:0000256" key="4">
    <source>
        <dbReference type="ARBA" id="ARBA00035682"/>
    </source>
</evidence>
<dbReference type="Proteomes" id="UP000242877">
    <property type="component" value="Unassembled WGS sequence"/>
</dbReference>
<feature type="domain" description="Ribosomal protein mS38 C-terminal" evidence="6">
    <location>
        <begin position="357"/>
        <end position="390"/>
    </location>
</feature>
<proteinExistence type="inferred from homology"/>
<name>A0A167ZSW5_9EURO</name>
<gene>
    <name evidence="7" type="ORF">AAP_02521</name>
</gene>
<feature type="region of interest" description="Disordered" evidence="5">
    <location>
        <begin position="71"/>
        <end position="131"/>
    </location>
</feature>
<feature type="compositionally biased region" description="Basic residues" evidence="5">
    <location>
        <begin position="110"/>
        <end position="121"/>
    </location>
</feature>
<dbReference type="EMBL" id="AZGZ01000009">
    <property type="protein sequence ID" value="KZZ93055.1"/>
    <property type="molecule type" value="Genomic_DNA"/>
</dbReference>
<evidence type="ECO:0000256" key="2">
    <source>
        <dbReference type="ARBA" id="ARBA00023128"/>
    </source>
</evidence>
<dbReference type="AlphaFoldDB" id="A0A167ZSW5"/>
<evidence type="ECO:0000259" key="6">
    <source>
        <dbReference type="SMART" id="SM01155"/>
    </source>
</evidence>
<feature type="region of interest" description="Disordered" evidence="5">
    <location>
        <begin position="365"/>
        <end position="391"/>
    </location>
</feature>
<dbReference type="VEuPathDB" id="FungiDB:AAP_02521"/>